<keyword evidence="2 3" id="KW-0862">Zinc</keyword>
<dbReference type="InterPro" id="IPR013088">
    <property type="entry name" value="Znf_NHR/GATA"/>
</dbReference>
<keyword evidence="6" id="KW-1185">Reference proteome</keyword>
<proteinExistence type="inferred from homology"/>
<dbReference type="Pfam" id="PF03884">
    <property type="entry name" value="YacG"/>
    <property type="match status" value="1"/>
</dbReference>
<evidence type="ECO:0000313" key="6">
    <source>
        <dbReference type="Proteomes" id="UP001497493"/>
    </source>
</evidence>
<evidence type="ECO:0000256" key="3">
    <source>
        <dbReference type="HAMAP-Rule" id="MF_00649"/>
    </source>
</evidence>
<organism evidence="5 6">
    <name type="scientific">Candidatus Methylocalor cossyra</name>
    <dbReference type="NCBI Taxonomy" id="3108543"/>
    <lineage>
        <taxon>Bacteria</taxon>
        <taxon>Pseudomonadati</taxon>
        <taxon>Pseudomonadota</taxon>
        <taxon>Gammaproteobacteria</taxon>
        <taxon>Methylococcales</taxon>
        <taxon>Methylococcaceae</taxon>
        <taxon>Candidatus Methylocalor</taxon>
    </lineage>
</organism>
<dbReference type="SUPFAM" id="SSF57716">
    <property type="entry name" value="Glucocorticoid receptor-like (DNA-binding domain)"/>
    <property type="match status" value="1"/>
</dbReference>
<reference evidence="5 6" key="1">
    <citation type="submission" date="2024-04" db="EMBL/GenBank/DDBJ databases">
        <authorList>
            <person name="Cremers G."/>
        </authorList>
    </citation>
    <scope>NUCLEOTIDE SEQUENCE [LARGE SCALE GENOMIC DNA]</scope>
    <source>
        <strain evidence="5">MeCH1-AG</strain>
    </source>
</reference>
<comment type="cofactor">
    <cofactor evidence="3">
        <name>Zn(2+)</name>
        <dbReference type="ChEBI" id="CHEBI:29105"/>
    </cofactor>
    <text evidence="3">Binds 1 zinc ion.</text>
</comment>
<gene>
    <name evidence="3 5" type="primary">yacG</name>
    <name evidence="5" type="ORF">MECH1_V1_0386</name>
</gene>
<dbReference type="PANTHER" id="PTHR36150:SF1">
    <property type="entry name" value="DNA GYRASE INHIBITOR YACG"/>
    <property type="match status" value="1"/>
</dbReference>
<dbReference type="Gene3D" id="3.30.50.10">
    <property type="entry name" value="Erythroid Transcription Factor GATA-1, subunit A"/>
    <property type="match status" value="1"/>
</dbReference>
<feature type="binding site" evidence="3">
    <location>
        <position position="30"/>
    </location>
    <ligand>
        <name>Zn(2+)</name>
        <dbReference type="ChEBI" id="CHEBI:29105"/>
    </ligand>
</feature>
<dbReference type="RefSeq" id="WP_348758748.1">
    <property type="nucleotide sequence ID" value="NZ_OZ026884.1"/>
</dbReference>
<feature type="binding site" evidence="3">
    <location>
        <position position="10"/>
    </location>
    <ligand>
        <name>Zn(2+)</name>
        <dbReference type="ChEBI" id="CHEBI:29105"/>
    </ligand>
</feature>
<protein>
    <recommendedName>
        <fullName evidence="3">DNA gyrase inhibitor YacG</fullName>
    </recommendedName>
</protein>
<dbReference type="InterPro" id="IPR005584">
    <property type="entry name" value="DNA_gyrase_inhibitor_YacG"/>
</dbReference>
<comment type="similarity">
    <text evidence="3">Belongs to the DNA gyrase inhibitor YacG family.</text>
</comment>
<evidence type="ECO:0000256" key="2">
    <source>
        <dbReference type="ARBA" id="ARBA00022833"/>
    </source>
</evidence>
<accession>A0ABM9NEZ8</accession>
<evidence type="ECO:0000256" key="1">
    <source>
        <dbReference type="ARBA" id="ARBA00022723"/>
    </source>
</evidence>
<evidence type="ECO:0000313" key="5">
    <source>
        <dbReference type="EMBL" id="CAL1239162.1"/>
    </source>
</evidence>
<comment type="subunit">
    <text evidence="3">Interacts with GyrB.</text>
</comment>
<keyword evidence="1 3" id="KW-0479">Metal-binding</keyword>
<dbReference type="HAMAP" id="MF_00649">
    <property type="entry name" value="DNA_gyrase_inhibitor_YacG"/>
    <property type="match status" value="1"/>
</dbReference>
<feature type="binding site" evidence="3">
    <location>
        <position position="7"/>
    </location>
    <ligand>
        <name>Zn(2+)</name>
        <dbReference type="ChEBI" id="CHEBI:29105"/>
    </ligand>
</feature>
<dbReference type="PANTHER" id="PTHR36150">
    <property type="entry name" value="DNA GYRASE INHIBITOR YACG"/>
    <property type="match status" value="1"/>
</dbReference>
<name>A0ABM9NEZ8_9GAMM</name>
<feature type="binding site" evidence="3">
    <location>
        <position position="26"/>
    </location>
    <ligand>
        <name>Zn(2+)</name>
        <dbReference type="ChEBI" id="CHEBI:29105"/>
    </ligand>
</feature>
<feature type="region of interest" description="Disordered" evidence="4">
    <location>
        <begin position="45"/>
        <end position="67"/>
    </location>
</feature>
<dbReference type="EMBL" id="OZ026884">
    <property type="protein sequence ID" value="CAL1239162.1"/>
    <property type="molecule type" value="Genomic_DNA"/>
</dbReference>
<sequence>MPVVVKCPQCGKAVPWRESEKYRPFCSERCQLIDLGHWASGSYAIPDQDELPEPRGVAADTHGDGGD</sequence>
<dbReference type="Proteomes" id="UP001497493">
    <property type="component" value="Chromosome"/>
</dbReference>
<evidence type="ECO:0000256" key="4">
    <source>
        <dbReference type="SAM" id="MobiDB-lite"/>
    </source>
</evidence>
<comment type="function">
    <text evidence="3">Inhibits all the catalytic activities of DNA gyrase by preventing its interaction with DNA. Acts by binding directly to the C-terminal domain of GyrB, which probably disrupts DNA binding by the gyrase.</text>
</comment>